<dbReference type="EMBL" id="KQ434886">
    <property type="protein sequence ID" value="KZC10144.1"/>
    <property type="molecule type" value="Genomic_DNA"/>
</dbReference>
<keyword evidence="1" id="KW-1133">Transmembrane helix</keyword>
<keyword evidence="1" id="KW-0812">Transmembrane</keyword>
<dbReference type="STRING" id="178035.A0A154PFC4"/>
<organism evidence="2 3">
    <name type="scientific">Dufourea novaeangliae</name>
    <name type="common">Sweat bee</name>
    <dbReference type="NCBI Taxonomy" id="178035"/>
    <lineage>
        <taxon>Eukaryota</taxon>
        <taxon>Metazoa</taxon>
        <taxon>Ecdysozoa</taxon>
        <taxon>Arthropoda</taxon>
        <taxon>Hexapoda</taxon>
        <taxon>Insecta</taxon>
        <taxon>Pterygota</taxon>
        <taxon>Neoptera</taxon>
        <taxon>Endopterygota</taxon>
        <taxon>Hymenoptera</taxon>
        <taxon>Apocrita</taxon>
        <taxon>Aculeata</taxon>
        <taxon>Apoidea</taxon>
        <taxon>Anthophila</taxon>
        <taxon>Halictidae</taxon>
        <taxon>Rophitinae</taxon>
        <taxon>Dufourea</taxon>
    </lineage>
</organism>
<name>A0A154PFC4_DUFNO</name>
<evidence type="ECO:0000256" key="1">
    <source>
        <dbReference type="SAM" id="Phobius"/>
    </source>
</evidence>
<dbReference type="Proteomes" id="UP000076502">
    <property type="component" value="Unassembled WGS sequence"/>
</dbReference>
<keyword evidence="1" id="KW-0472">Membrane</keyword>
<sequence length="265" mass="30738">MRTEGGPSAIRVSCSLNMKDTQRQNSFDFIPKSDYNKKWHLENKCLFHNQQYFEGEKSGIGTSYTKSHFTCNACPRSTDKYKRRTIGSTLSTIDSTLNQKSGDWKYEKNTIEEHCSPGKIVNDPACSDWKKKNLYSISDFEQWHQSTFTYANYQESYGIPRTEYSFASLIKIMGQATGRSLLALLYVMLNIIPVVEVFLYVIRFVLDKVISIRSSRDFRQRMVRFFVFMTELFSVYICLVFIFGFIVMPIVQMVIGITAKIMLCN</sequence>
<dbReference type="AlphaFoldDB" id="A0A154PFC4"/>
<gene>
    <name evidence="2" type="ORF">WN55_01127</name>
</gene>
<keyword evidence="3" id="KW-1185">Reference proteome</keyword>
<evidence type="ECO:0000313" key="3">
    <source>
        <dbReference type="Proteomes" id="UP000076502"/>
    </source>
</evidence>
<evidence type="ECO:0000313" key="2">
    <source>
        <dbReference type="EMBL" id="KZC10144.1"/>
    </source>
</evidence>
<feature type="transmembrane region" description="Helical" evidence="1">
    <location>
        <begin position="181"/>
        <end position="202"/>
    </location>
</feature>
<reference evidence="2 3" key="1">
    <citation type="submission" date="2015-07" db="EMBL/GenBank/DDBJ databases">
        <title>The genome of Dufourea novaeangliae.</title>
        <authorList>
            <person name="Pan H."/>
            <person name="Kapheim K."/>
        </authorList>
    </citation>
    <scope>NUCLEOTIDE SEQUENCE [LARGE SCALE GENOMIC DNA]</scope>
    <source>
        <strain evidence="2">0120121106</strain>
        <tissue evidence="2">Whole body</tissue>
    </source>
</reference>
<protein>
    <submittedName>
        <fullName evidence="2">Uncharacterized protein</fullName>
    </submittedName>
</protein>
<proteinExistence type="predicted"/>
<accession>A0A154PFC4</accession>
<feature type="transmembrane region" description="Helical" evidence="1">
    <location>
        <begin position="223"/>
        <end position="246"/>
    </location>
</feature>